<dbReference type="EMBL" id="JABEBT010000065">
    <property type="protein sequence ID" value="KAF7634056.1"/>
    <property type="molecule type" value="Genomic_DNA"/>
</dbReference>
<feature type="transmembrane region" description="Helical" evidence="1">
    <location>
        <begin position="7"/>
        <end position="25"/>
    </location>
</feature>
<dbReference type="AlphaFoldDB" id="A0A8S9ZKS8"/>
<dbReference type="SUPFAM" id="SSF55486">
    <property type="entry name" value="Metalloproteases ('zincins'), catalytic domain"/>
    <property type="match status" value="1"/>
</dbReference>
<dbReference type="Gene3D" id="1.10.390.10">
    <property type="entry name" value="Neutral Protease Domain 2"/>
    <property type="match status" value="1"/>
</dbReference>
<dbReference type="InterPro" id="IPR027268">
    <property type="entry name" value="Peptidase_M4/M1_CTD_sf"/>
</dbReference>
<dbReference type="GO" id="GO:0043171">
    <property type="term" value="P:peptide catabolic process"/>
    <property type="evidence" value="ECO:0007669"/>
    <property type="project" value="TreeGrafter"/>
</dbReference>
<organism evidence="2 3">
    <name type="scientific">Meloidogyne graminicola</name>
    <dbReference type="NCBI Taxonomy" id="189291"/>
    <lineage>
        <taxon>Eukaryota</taxon>
        <taxon>Metazoa</taxon>
        <taxon>Ecdysozoa</taxon>
        <taxon>Nematoda</taxon>
        <taxon>Chromadorea</taxon>
        <taxon>Rhabditida</taxon>
        <taxon>Tylenchina</taxon>
        <taxon>Tylenchomorpha</taxon>
        <taxon>Tylenchoidea</taxon>
        <taxon>Meloidogynidae</taxon>
        <taxon>Meloidogyninae</taxon>
        <taxon>Meloidogyne</taxon>
    </lineage>
</organism>
<evidence type="ECO:0000313" key="3">
    <source>
        <dbReference type="Proteomes" id="UP000605970"/>
    </source>
</evidence>
<keyword evidence="3" id="KW-1185">Reference proteome</keyword>
<dbReference type="GO" id="GO:0005737">
    <property type="term" value="C:cytoplasm"/>
    <property type="evidence" value="ECO:0007669"/>
    <property type="project" value="TreeGrafter"/>
</dbReference>
<dbReference type="GO" id="GO:0006508">
    <property type="term" value="P:proteolysis"/>
    <property type="evidence" value="ECO:0007669"/>
    <property type="project" value="TreeGrafter"/>
</dbReference>
<proteinExistence type="predicted"/>
<dbReference type="PANTHER" id="PTHR11533:SF192">
    <property type="entry name" value="GH"/>
    <property type="match status" value="1"/>
</dbReference>
<gene>
    <name evidence="2" type="ORF">Mgra_00006581</name>
</gene>
<sequence length="687" mass="79426">MPSKITFLFIFLINILLNIYFSFSIKLPLPNLVPIRYDIQLQLPTSSDKDPLLPTFIGTAKLEFQLNNNQQPSFDSQQQKYLINNELIKLTFLSQNLDQFENISLILSGEEENISFNVDVELRPPREVDFIIREEQKEGKKLISGRYILNIGRFEGIITYNKGLFYRDAGGLPLLSKYAPSLFPQLGGPLQKTTTKTLIQTQPPLFIWTNKLLHSTILKKELAQISGPVFESISSLLGNERLPLNSLNLLIIDDFNNTDFTHSFGFISISLNQWEISDQANKIAMLARQFARQWLGGMTTVANIGIFCLQEDIIEWLTHKVVKKVLNLLLLTNLNSIDKAWQRFQLAHYLKINLAELFLTPGESVDLPDWSGIEEIKSHCSFKGVQLFNSIEYLIGQKGELIMLSIIQRLLIQQRYRHFRLEHLDELLRPLLIDNIDIGQVFTFWFKNGGIPNLLIEKSLDKNKNNRLRLIQLNNGRQSQQLINGNIHHWNKMPLWPLPINIQNVTLPFQFMLSQVLELAPIDTKLLPLTNLGFNHLYRVNYDLNSWERIINELNDISIISSLNARSRAQLLGDFCYFNALNDNNDQNISKKDQLKIERLQRNFLQILRENYEYFELCEFYAFWCMAGNGRKIPMDRESRYLYLQIMEQNIWPALLNGNNYECGGPGSGFDAGNILCRAAFGQNFLI</sequence>
<dbReference type="Proteomes" id="UP000605970">
    <property type="component" value="Unassembled WGS sequence"/>
</dbReference>
<dbReference type="InterPro" id="IPR050344">
    <property type="entry name" value="Peptidase_M1_aminopeptidases"/>
</dbReference>
<evidence type="ECO:0000313" key="2">
    <source>
        <dbReference type="EMBL" id="KAF7634056.1"/>
    </source>
</evidence>
<name>A0A8S9ZKS8_9BILA</name>
<dbReference type="GO" id="GO:0042277">
    <property type="term" value="F:peptide binding"/>
    <property type="evidence" value="ECO:0007669"/>
    <property type="project" value="TreeGrafter"/>
</dbReference>
<dbReference type="PANTHER" id="PTHR11533">
    <property type="entry name" value="PROTEASE M1 ZINC METALLOPROTEASE"/>
    <property type="match status" value="1"/>
</dbReference>
<protein>
    <submittedName>
        <fullName evidence="2">Peptidase_M1 domain-containing protein</fullName>
    </submittedName>
</protein>
<dbReference type="OrthoDB" id="8182982at2759"/>
<reference evidence="2" key="1">
    <citation type="journal article" date="2020" name="Ecol. Evol.">
        <title>Genome structure and content of the rice root-knot nematode (Meloidogyne graminicola).</title>
        <authorList>
            <person name="Phan N.T."/>
            <person name="Danchin E.G.J."/>
            <person name="Klopp C."/>
            <person name="Perfus-Barbeoch L."/>
            <person name="Kozlowski D.K."/>
            <person name="Koutsovoulos G.D."/>
            <person name="Lopez-Roques C."/>
            <person name="Bouchez O."/>
            <person name="Zahm M."/>
            <person name="Besnard G."/>
            <person name="Bellafiore S."/>
        </authorList>
    </citation>
    <scope>NUCLEOTIDE SEQUENCE</scope>
    <source>
        <strain evidence="2">VN-18</strain>
    </source>
</reference>
<comment type="caution">
    <text evidence="2">The sequence shown here is derived from an EMBL/GenBank/DDBJ whole genome shotgun (WGS) entry which is preliminary data.</text>
</comment>
<dbReference type="GO" id="GO:0008270">
    <property type="term" value="F:zinc ion binding"/>
    <property type="evidence" value="ECO:0007669"/>
    <property type="project" value="TreeGrafter"/>
</dbReference>
<keyword evidence="1" id="KW-0812">Transmembrane</keyword>
<keyword evidence="1" id="KW-0472">Membrane</keyword>
<dbReference type="GO" id="GO:0070006">
    <property type="term" value="F:metalloaminopeptidase activity"/>
    <property type="evidence" value="ECO:0007669"/>
    <property type="project" value="TreeGrafter"/>
</dbReference>
<accession>A0A8S9ZKS8</accession>
<keyword evidence="1" id="KW-1133">Transmembrane helix</keyword>
<evidence type="ECO:0000256" key="1">
    <source>
        <dbReference type="SAM" id="Phobius"/>
    </source>
</evidence>
<dbReference type="GO" id="GO:0016020">
    <property type="term" value="C:membrane"/>
    <property type="evidence" value="ECO:0007669"/>
    <property type="project" value="TreeGrafter"/>
</dbReference>
<dbReference type="GO" id="GO:0005615">
    <property type="term" value="C:extracellular space"/>
    <property type="evidence" value="ECO:0007669"/>
    <property type="project" value="TreeGrafter"/>
</dbReference>